<dbReference type="InterPro" id="IPR012908">
    <property type="entry name" value="PGAP1-ab_dom-like"/>
</dbReference>
<dbReference type="GO" id="GO:0016788">
    <property type="term" value="F:hydrolase activity, acting on ester bonds"/>
    <property type="evidence" value="ECO:0007669"/>
    <property type="project" value="InterPro"/>
</dbReference>
<dbReference type="RefSeq" id="WP_086488104.1">
    <property type="nucleotide sequence ID" value="NZ_MSLT01000012.1"/>
</dbReference>
<name>A0A251X8J9_9GAMM</name>
<proteinExistence type="predicted"/>
<dbReference type="Gene3D" id="3.40.50.1820">
    <property type="entry name" value="alpha/beta hydrolase"/>
    <property type="match status" value="1"/>
</dbReference>
<dbReference type="SUPFAM" id="SSF53474">
    <property type="entry name" value="alpha/beta-Hydrolases"/>
    <property type="match status" value="1"/>
</dbReference>
<dbReference type="Pfam" id="PF07819">
    <property type="entry name" value="PGAP1"/>
    <property type="match status" value="1"/>
</dbReference>
<dbReference type="EMBL" id="MSLT01000012">
    <property type="protein sequence ID" value="OUD14326.1"/>
    <property type="molecule type" value="Genomic_DNA"/>
</dbReference>
<reference evidence="2 3" key="1">
    <citation type="submission" date="2016-12" db="EMBL/GenBank/DDBJ databases">
        <title>Thioflexothrix psekupsii D3 genome sequencing and assembly.</title>
        <authorList>
            <person name="Fomenkov A."/>
            <person name="Vincze T."/>
            <person name="Grabovich M."/>
            <person name="Anton B.P."/>
            <person name="Dubinina G."/>
            <person name="Orlova M."/>
            <person name="Belousova E."/>
            <person name="Roberts R.J."/>
        </authorList>
    </citation>
    <scope>NUCLEOTIDE SEQUENCE [LARGE SCALE GENOMIC DNA]</scope>
    <source>
        <strain evidence="2">D3</strain>
    </source>
</reference>
<protein>
    <recommendedName>
        <fullName evidence="1">GPI inositol-deacylase PGAP1-like alpha/beta domain-containing protein</fullName>
    </recommendedName>
</protein>
<dbReference type="InterPro" id="IPR029058">
    <property type="entry name" value="AB_hydrolase_fold"/>
</dbReference>
<comment type="caution">
    <text evidence="2">The sequence shown here is derived from an EMBL/GenBank/DDBJ whole genome shotgun (WGS) entry which is preliminary data.</text>
</comment>
<evidence type="ECO:0000313" key="2">
    <source>
        <dbReference type="EMBL" id="OUD14326.1"/>
    </source>
</evidence>
<evidence type="ECO:0000259" key="1">
    <source>
        <dbReference type="Pfam" id="PF07819"/>
    </source>
</evidence>
<keyword evidence="3" id="KW-1185">Reference proteome</keyword>
<evidence type="ECO:0000313" key="3">
    <source>
        <dbReference type="Proteomes" id="UP000194798"/>
    </source>
</evidence>
<dbReference type="Proteomes" id="UP000194798">
    <property type="component" value="Unassembled WGS sequence"/>
</dbReference>
<dbReference type="AlphaFoldDB" id="A0A251X8J9"/>
<feature type="domain" description="GPI inositol-deacylase PGAP1-like alpha/beta" evidence="1">
    <location>
        <begin position="101"/>
        <end position="154"/>
    </location>
</feature>
<gene>
    <name evidence="2" type="ORF">TPSD3_08370</name>
</gene>
<accession>A0A251X8J9</accession>
<sequence length="275" mass="30016">MRRYSLLLSLLPLLFFFNLLTSATVMAGQTVVLIHGYLGGGYSWYINGISATLHHAGWPMGGEMSPFPALAPVIPQAAGDYHYTIVLPSEAPIMIQAQHVQAYLQLIQQRHPENELILIGHSAGGVVARFVLVSQPQWPVKALITIASPHLGTAWADTGLSIVHSPFGWITPFLGLGTLNRSVGLYADLLPEMPGSFLFWLNRQPHPQDVEYIAILRGSDPGLHGDGVVPALSQDLNRVFALQGRARLIPTWGQHDLHPGDGLLLVQVLKELRGD</sequence>
<organism evidence="2 3">
    <name type="scientific">Thioflexithrix psekupsensis</name>
    <dbReference type="NCBI Taxonomy" id="1570016"/>
    <lineage>
        <taxon>Bacteria</taxon>
        <taxon>Pseudomonadati</taxon>
        <taxon>Pseudomonadota</taxon>
        <taxon>Gammaproteobacteria</taxon>
        <taxon>Thiotrichales</taxon>
        <taxon>Thioflexithrix</taxon>
    </lineage>
</organism>
<dbReference type="OrthoDB" id="5760641at2"/>